<comment type="function">
    <text evidence="5">Forms part of the polypeptide exit tunnel.</text>
</comment>
<dbReference type="GO" id="GO:0005840">
    <property type="term" value="C:ribosome"/>
    <property type="evidence" value="ECO:0007669"/>
    <property type="project" value="UniProtKB-KW"/>
</dbReference>
<dbReference type="InterPro" id="IPR023574">
    <property type="entry name" value="Ribosomal_uL4_dom_sf"/>
</dbReference>
<dbReference type="GO" id="GO:0019843">
    <property type="term" value="F:rRNA binding"/>
    <property type="evidence" value="ECO:0007669"/>
    <property type="project" value="UniProtKB-UniRule"/>
</dbReference>
<dbReference type="PANTHER" id="PTHR10746">
    <property type="entry name" value="50S RIBOSOMAL PROTEIN L4"/>
    <property type="match status" value="1"/>
</dbReference>
<evidence type="ECO:0000313" key="7">
    <source>
        <dbReference type="EMBL" id="PQP79889.1"/>
    </source>
</evidence>
<dbReference type="HAMAP" id="MF_01328_B">
    <property type="entry name" value="Ribosomal_uL4_B"/>
    <property type="match status" value="1"/>
</dbReference>
<keyword evidence="5" id="KW-0699">rRNA-binding</keyword>
<keyword evidence="3 5" id="KW-0687">Ribonucleoprotein</keyword>
<keyword evidence="2 5" id="KW-0689">Ribosomal protein</keyword>
<comment type="similarity">
    <text evidence="1 5">Belongs to the universal ribosomal protein uL4 family.</text>
</comment>
<evidence type="ECO:0000256" key="6">
    <source>
        <dbReference type="SAM" id="MobiDB-lite"/>
    </source>
</evidence>
<dbReference type="GO" id="GO:0003735">
    <property type="term" value="F:structural constituent of ribosome"/>
    <property type="evidence" value="ECO:0007669"/>
    <property type="project" value="InterPro"/>
</dbReference>
<accession>A0A2S8NVC1</accession>
<dbReference type="PANTHER" id="PTHR10746:SF6">
    <property type="entry name" value="LARGE RIBOSOMAL SUBUNIT PROTEIN UL4M"/>
    <property type="match status" value="1"/>
</dbReference>
<dbReference type="AlphaFoldDB" id="A0A2S8NVC1"/>
<dbReference type="InterPro" id="IPR002136">
    <property type="entry name" value="Ribosomal_uL4"/>
</dbReference>
<protein>
    <recommendedName>
        <fullName evidence="4 5">Large ribosomal subunit protein uL4</fullName>
    </recommendedName>
</protein>
<feature type="compositionally biased region" description="Polar residues" evidence="6">
    <location>
        <begin position="43"/>
        <end position="57"/>
    </location>
</feature>
<keyword evidence="5" id="KW-0694">RNA-binding</keyword>
<evidence type="ECO:0000256" key="4">
    <source>
        <dbReference type="ARBA" id="ARBA00035244"/>
    </source>
</evidence>
<sequence length="207" mass="23628">MSQCNFFNQQGQILSTIDLEDTVFGIKPHQQALYDVVNQQKAAMRQGTHSTKNRSSVSGGGKKPWAQKGTGNARHGTIRSPLWRGGGVVFGPHPRDYHFKINAKVRKLAMISALSFQMQKQKIKVIDSLEMNEYKTKNFKKFLDNLNIKNKVLVIVKELTENLVRATNNLTQVTLEQFNHVSVYQIMSTRNILITKEAITRLEEVWK</sequence>
<evidence type="ECO:0000256" key="1">
    <source>
        <dbReference type="ARBA" id="ARBA00010528"/>
    </source>
</evidence>
<comment type="subunit">
    <text evidence="5">Part of the 50S ribosomal subunit.</text>
</comment>
<evidence type="ECO:0000256" key="3">
    <source>
        <dbReference type="ARBA" id="ARBA00023274"/>
    </source>
</evidence>
<dbReference type="NCBIfam" id="TIGR03953">
    <property type="entry name" value="rplD_bact"/>
    <property type="match status" value="1"/>
</dbReference>
<gene>
    <name evidence="5" type="primary">rplD</name>
    <name evidence="7" type="ORF">C6B37_00500</name>
</gene>
<dbReference type="SUPFAM" id="SSF52166">
    <property type="entry name" value="Ribosomal protein L4"/>
    <property type="match status" value="1"/>
</dbReference>
<evidence type="ECO:0000313" key="8">
    <source>
        <dbReference type="Proteomes" id="UP000238672"/>
    </source>
</evidence>
<dbReference type="GO" id="GO:1990904">
    <property type="term" value="C:ribonucleoprotein complex"/>
    <property type="evidence" value="ECO:0007669"/>
    <property type="project" value="UniProtKB-KW"/>
</dbReference>
<comment type="caution">
    <text evidence="7">The sequence shown here is derived from an EMBL/GenBank/DDBJ whole genome shotgun (WGS) entry which is preliminary data.</text>
</comment>
<evidence type="ECO:0000256" key="2">
    <source>
        <dbReference type="ARBA" id="ARBA00022980"/>
    </source>
</evidence>
<reference evidence="7 8" key="1">
    <citation type="submission" date="2018-02" db="EMBL/GenBank/DDBJ databases">
        <title>Metagenomics reveals mixed infection of spiroplasma and phytoplasma in chicory.</title>
        <authorList>
            <person name="Polano C."/>
            <person name="Moruzzi S."/>
            <person name="Ermacora P."/>
            <person name="Ferrini F."/>
            <person name="Martini M."/>
            <person name="Firrao G."/>
        </authorList>
    </citation>
    <scope>NUCLEOTIDE SEQUENCE [LARGE SCALE GENOMIC DNA]</scope>
    <source>
        <strain evidence="7 8">ChiP</strain>
    </source>
</reference>
<dbReference type="InterPro" id="IPR013005">
    <property type="entry name" value="Ribosomal_uL4-like"/>
</dbReference>
<feature type="region of interest" description="Disordered" evidence="6">
    <location>
        <begin position="43"/>
        <end position="77"/>
    </location>
</feature>
<keyword evidence="8" id="KW-1185">Reference proteome</keyword>
<dbReference type="Pfam" id="PF00573">
    <property type="entry name" value="Ribosomal_L4"/>
    <property type="match status" value="1"/>
</dbReference>
<dbReference type="EMBL" id="PUUG01000006">
    <property type="protein sequence ID" value="PQP79889.1"/>
    <property type="molecule type" value="Genomic_DNA"/>
</dbReference>
<dbReference type="Proteomes" id="UP000238672">
    <property type="component" value="Unassembled WGS sequence"/>
</dbReference>
<name>A0A2S8NVC1_9MOLU</name>
<organism evidence="7 8">
    <name type="scientific">Candidatus Phytoplasma phoenicium</name>
    <dbReference type="NCBI Taxonomy" id="198422"/>
    <lineage>
        <taxon>Bacteria</taxon>
        <taxon>Bacillati</taxon>
        <taxon>Mycoplasmatota</taxon>
        <taxon>Mollicutes</taxon>
        <taxon>Acholeplasmatales</taxon>
        <taxon>Acholeplasmataceae</taxon>
        <taxon>Candidatus Phytoplasma</taxon>
        <taxon>16SrIX (Pigeon pea witches'-broom group)</taxon>
    </lineage>
</organism>
<evidence type="ECO:0000256" key="5">
    <source>
        <dbReference type="HAMAP-Rule" id="MF_01328"/>
    </source>
</evidence>
<comment type="function">
    <text evidence="5">One of the primary rRNA binding proteins, this protein initially binds near the 5'-end of the 23S rRNA. It is important during the early stages of 50S assembly. It makes multiple contacts with different domains of the 23S rRNA in the assembled 50S subunit and ribosome.</text>
</comment>
<proteinExistence type="inferred from homology"/>
<dbReference type="GO" id="GO:0006412">
    <property type="term" value="P:translation"/>
    <property type="evidence" value="ECO:0007669"/>
    <property type="project" value="UniProtKB-UniRule"/>
</dbReference>
<dbReference type="Gene3D" id="3.40.1370.10">
    <property type="match status" value="1"/>
</dbReference>